<gene>
    <name evidence="2" type="ORF">SAMN05421544_105121</name>
</gene>
<dbReference type="Pfam" id="PF01381">
    <property type="entry name" value="HTH_3"/>
    <property type="match status" value="1"/>
</dbReference>
<dbReference type="STRING" id="1071918.SAMN05421544_105121"/>
<dbReference type="SMART" id="SM00530">
    <property type="entry name" value="HTH_XRE"/>
    <property type="match status" value="1"/>
</dbReference>
<reference evidence="2 3" key="1">
    <citation type="submission" date="2016-10" db="EMBL/GenBank/DDBJ databases">
        <authorList>
            <person name="de Groot N.N."/>
        </authorList>
    </citation>
    <scope>NUCLEOTIDE SEQUENCE [LARGE SCALE GENOMIC DNA]</scope>
    <source>
        <strain evidence="2 3">DSM 24015</strain>
    </source>
</reference>
<evidence type="ECO:0000313" key="3">
    <source>
        <dbReference type="Proteomes" id="UP000198517"/>
    </source>
</evidence>
<proteinExistence type="predicted"/>
<dbReference type="CDD" id="cd00093">
    <property type="entry name" value="HTH_XRE"/>
    <property type="match status" value="1"/>
</dbReference>
<dbReference type="EMBL" id="FNAS01000005">
    <property type="protein sequence ID" value="SDE24945.1"/>
    <property type="molecule type" value="Genomic_DNA"/>
</dbReference>
<dbReference type="GO" id="GO:0003677">
    <property type="term" value="F:DNA binding"/>
    <property type="evidence" value="ECO:0007669"/>
    <property type="project" value="InterPro"/>
</dbReference>
<dbReference type="Gene3D" id="1.10.260.40">
    <property type="entry name" value="lambda repressor-like DNA-binding domains"/>
    <property type="match status" value="1"/>
</dbReference>
<dbReference type="SUPFAM" id="SSF47413">
    <property type="entry name" value="lambda repressor-like DNA-binding domains"/>
    <property type="match status" value="1"/>
</dbReference>
<dbReference type="PROSITE" id="PS50943">
    <property type="entry name" value="HTH_CROC1"/>
    <property type="match status" value="1"/>
</dbReference>
<feature type="domain" description="HTH cro/C1-type" evidence="1">
    <location>
        <begin position="9"/>
        <end position="63"/>
    </location>
</feature>
<keyword evidence="3" id="KW-1185">Reference proteome</keyword>
<dbReference type="AlphaFoldDB" id="A0A1G7BFD2"/>
<evidence type="ECO:0000259" key="1">
    <source>
        <dbReference type="PROSITE" id="PS50943"/>
    </source>
</evidence>
<name>A0A1G7BFD2_9FLAO</name>
<organism evidence="2 3">
    <name type="scientific">Riemerella columbipharyngis</name>
    <dbReference type="NCBI Taxonomy" id="1071918"/>
    <lineage>
        <taxon>Bacteria</taxon>
        <taxon>Pseudomonadati</taxon>
        <taxon>Bacteroidota</taxon>
        <taxon>Flavobacteriia</taxon>
        <taxon>Flavobacteriales</taxon>
        <taxon>Weeksellaceae</taxon>
        <taxon>Riemerella</taxon>
    </lineage>
</organism>
<dbReference type="InterPro" id="IPR010982">
    <property type="entry name" value="Lambda_DNA-bd_dom_sf"/>
</dbReference>
<accession>A0A1G7BFD2</accession>
<dbReference type="Proteomes" id="UP000198517">
    <property type="component" value="Unassembled WGS sequence"/>
</dbReference>
<dbReference type="RefSeq" id="WP_221403648.1">
    <property type="nucleotide sequence ID" value="NZ_FNAS01000005.1"/>
</dbReference>
<sequence>MDFYASQILYFSRKGAKLTPKALSEKTGIDKSYISRIENELVQPTVETFLKLLQAMGLSFDIGKTA</sequence>
<evidence type="ECO:0000313" key="2">
    <source>
        <dbReference type="EMBL" id="SDE24945.1"/>
    </source>
</evidence>
<dbReference type="InterPro" id="IPR001387">
    <property type="entry name" value="Cro/C1-type_HTH"/>
</dbReference>
<protein>
    <submittedName>
        <fullName evidence="2">Helix-turn-helix</fullName>
    </submittedName>
</protein>